<dbReference type="EMBL" id="JARGEI010000028">
    <property type="protein sequence ID" value="KAJ8706890.1"/>
    <property type="molecule type" value="Genomic_DNA"/>
</dbReference>
<comment type="subunit">
    <text evidence="1">Self-associates forming complexes of several hundred monomers.</text>
</comment>
<comment type="function">
    <text evidence="5">Involved in transvection phenomena (= synapsis-dependent gene expression), where the synaptic pairing of chromosomes carrying genes with which zeste interacts influences the expression of these genes. Zeste binds to DNA and stimulates transcription from a nearby promoter.</text>
</comment>
<evidence type="ECO:0000256" key="3">
    <source>
        <dbReference type="ARBA" id="ARBA00023015"/>
    </source>
</evidence>
<name>A0AAD7Y993_MYTSE</name>
<evidence type="ECO:0000313" key="9">
    <source>
        <dbReference type="Proteomes" id="UP001231518"/>
    </source>
</evidence>
<evidence type="ECO:0000256" key="4">
    <source>
        <dbReference type="ARBA" id="ARBA00023163"/>
    </source>
</evidence>
<keyword evidence="4" id="KW-0804">Transcription</keyword>
<evidence type="ECO:0000259" key="7">
    <source>
        <dbReference type="Pfam" id="PF13873"/>
    </source>
</evidence>
<reference evidence="8" key="1">
    <citation type="submission" date="2023-03" db="EMBL/GenBank/DDBJ databases">
        <title>Chromosome-level genomes of two armyworms, Mythimna separata and Mythimna loreyi, provide insights into the biosynthesis and reception of sex pheromones.</title>
        <authorList>
            <person name="Zhao H."/>
        </authorList>
    </citation>
    <scope>NUCLEOTIDE SEQUENCE</scope>
    <source>
        <strain evidence="8">BeijingLab</strain>
        <tissue evidence="8">Pupa</tissue>
    </source>
</reference>
<sequence length="179" mass="20368">MVRMLARCNDNVNLAVRRFREEFGVSVSNRTILAATQRLRDHGAFMPRYKMANRVSNEQLEELLDYLAEHTTLVKGVGLGSRSKESIDRQWNDLARKLNGFGSGSSKTGDRWKKYWADLKHKSKSRLAKRRQDALGTGGGPSTQEDLSEVDGHHRDRHHWPSSGIKLCMEIASIESLYL</sequence>
<evidence type="ECO:0000256" key="6">
    <source>
        <dbReference type="SAM" id="MobiDB-lite"/>
    </source>
</evidence>
<protein>
    <recommendedName>
        <fullName evidence="2">Regulatory protein zeste</fullName>
    </recommendedName>
</protein>
<dbReference type="Proteomes" id="UP001231518">
    <property type="component" value="Chromosome 30"/>
</dbReference>
<feature type="domain" description="Myb/SANT-like DNA-binding" evidence="7">
    <location>
        <begin position="53"/>
        <end position="129"/>
    </location>
</feature>
<keyword evidence="3" id="KW-0805">Transcription regulation</keyword>
<comment type="caution">
    <text evidence="8">The sequence shown here is derived from an EMBL/GenBank/DDBJ whole genome shotgun (WGS) entry which is preliminary data.</text>
</comment>
<organism evidence="8 9">
    <name type="scientific">Mythimna separata</name>
    <name type="common">Oriental armyworm</name>
    <name type="synonym">Pseudaletia separata</name>
    <dbReference type="NCBI Taxonomy" id="271217"/>
    <lineage>
        <taxon>Eukaryota</taxon>
        <taxon>Metazoa</taxon>
        <taxon>Ecdysozoa</taxon>
        <taxon>Arthropoda</taxon>
        <taxon>Hexapoda</taxon>
        <taxon>Insecta</taxon>
        <taxon>Pterygota</taxon>
        <taxon>Neoptera</taxon>
        <taxon>Endopterygota</taxon>
        <taxon>Lepidoptera</taxon>
        <taxon>Glossata</taxon>
        <taxon>Ditrysia</taxon>
        <taxon>Noctuoidea</taxon>
        <taxon>Noctuidae</taxon>
        <taxon>Noctuinae</taxon>
        <taxon>Hadenini</taxon>
        <taxon>Mythimna</taxon>
    </lineage>
</organism>
<dbReference type="AlphaFoldDB" id="A0AAD7Y993"/>
<evidence type="ECO:0000313" key="8">
    <source>
        <dbReference type="EMBL" id="KAJ8706890.1"/>
    </source>
</evidence>
<accession>A0AAD7Y993</accession>
<evidence type="ECO:0000256" key="5">
    <source>
        <dbReference type="ARBA" id="ARBA00025466"/>
    </source>
</evidence>
<feature type="region of interest" description="Disordered" evidence="6">
    <location>
        <begin position="127"/>
        <end position="159"/>
    </location>
</feature>
<proteinExistence type="predicted"/>
<dbReference type="Pfam" id="PF13873">
    <property type="entry name" value="Myb_DNA-bind_5"/>
    <property type="match status" value="1"/>
</dbReference>
<gene>
    <name evidence="8" type="ORF">PYW07_012968</name>
</gene>
<evidence type="ECO:0000256" key="2">
    <source>
        <dbReference type="ARBA" id="ARBA00016807"/>
    </source>
</evidence>
<keyword evidence="9" id="KW-1185">Reference proteome</keyword>
<evidence type="ECO:0000256" key="1">
    <source>
        <dbReference type="ARBA" id="ARBA00011764"/>
    </source>
</evidence>
<dbReference type="InterPro" id="IPR028002">
    <property type="entry name" value="Myb_DNA-bind_5"/>
</dbReference>